<accession>A0ACC0EPA6</accession>
<reference evidence="2" key="2">
    <citation type="journal article" date="2018" name="Mol. Plant Microbe Interact.">
        <title>Genome sequence resources for the wheat stripe rust pathogen (Puccinia striiformis f. sp. tritici) and the barley stripe rust pathogen (Puccinia striiformis f. sp. hordei).</title>
        <authorList>
            <person name="Xia C."/>
            <person name="Wang M."/>
            <person name="Yin C."/>
            <person name="Cornejo O.E."/>
            <person name="Hulbert S.H."/>
            <person name="Chen X."/>
        </authorList>
    </citation>
    <scope>NUCLEOTIDE SEQUENCE [LARGE SCALE GENOMIC DNA]</scope>
    <source>
        <strain evidence="2">93-210</strain>
    </source>
</reference>
<comment type="caution">
    <text evidence="1">The sequence shown here is derived from an EMBL/GenBank/DDBJ whole genome shotgun (WGS) entry which is preliminary data.</text>
</comment>
<evidence type="ECO:0000313" key="2">
    <source>
        <dbReference type="Proteomes" id="UP001060170"/>
    </source>
</evidence>
<reference evidence="2" key="1">
    <citation type="journal article" date="2018" name="BMC Genomics">
        <title>Genomic insights into host adaptation between the wheat stripe rust pathogen (Puccinia striiformis f. sp. tritici) and the barley stripe rust pathogen (Puccinia striiformis f. sp. hordei).</title>
        <authorList>
            <person name="Xia C."/>
            <person name="Wang M."/>
            <person name="Yin C."/>
            <person name="Cornejo O.E."/>
            <person name="Hulbert S.H."/>
            <person name="Chen X."/>
        </authorList>
    </citation>
    <scope>NUCLEOTIDE SEQUENCE [LARGE SCALE GENOMIC DNA]</scope>
    <source>
        <strain evidence="2">93-210</strain>
    </source>
</reference>
<dbReference type="Proteomes" id="UP001060170">
    <property type="component" value="Chromosome 4"/>
</dbReference>
<name>A0ACC0EPA6_9BASI</name>
<gene>
    <name evidence="1" type="ORF">MJO28_004326</name>
</gene>
<reference evidence="1 2" key="3">
    <citation type="journal article" date="2022" name="Microbiol. Spectr.">
        <title>Folding features and dynamics of 3D genome architecture in plant fungal pathogens.</title>
        <authorList>
            <person name="Xia C."/>
        </authorList>
    </citation>
    <scope>NUCLEOTIDE SEQUENCE [LARGE SCALE GENOMIC DNA]</scope>
    <source>
        <strain evidence="1 2">93-210</strain>
    </source>
</reference>
<proteinExistence type="predicted"/>
<keyword evidence="2" id="KW-1185">Reference proteome</keyword>
<protein>
    <submittedName>
        <fullName evidence="1">Uncharacterized protein</fullName>
    </submittedName>
</protein>
<dbReference type="EMBL" id="CM045868">
    <property type="protein sequence ID" value="KAI7957231.1"/>
    <property type="molecule type" value="Genomic_DNA"/>
</dbReference>
<organism evidence="1 2">
    <name type="scientific">Puccinia striiformis f. sp. tritici</name>
    <dbReference type="NCBI Taxonomy" id="168172"/>
    <lineage>
        <taxon>Eukaryota</taxon>
        <taxon>Fungi</taxon>
        <taxon>Dikarya</taxon>
        <taxon>Basidiomycota</taxon>
        <taxon>Pucciniomycotina</taxon>
        <taxon>Pucciniomycetes</taxon>
        <taxon>Pucciniales</taxon>
        <taxon>Pucciniaceae</taxon>
        <taxon>Puccinia</taxon>
    </lineage>
</organism>
<evidence type="ECO:0000313" key="1">
    <source>
        <dbReference type="EMBL" id="KAI7957231.1"/>
    </source>
</evidence>
<sequence>MHVDIVPWINRLHSSLIAISNPSSSTQVAMGVSSGAVKSTHSRHARRIIIIYAHKHTSTLSRKALASTTTSRAERCDTLSHPSEPLAPCHLSHASTKRSLAPIDSQPHPQPQEAGPNLKPNDDAVKEAHKHENIAEQHKNIAEKHKHIVEKLKKIAKKPFHHDTTVTKPHEQEPQQPIGTRPLPVPHQPLEPIPHHPEPAAPAAAKSTVIVPSNLPPQADSKLPAKVSEESTPPVKSNDVPATAAPTEKTPASTKSTVVVIANLPPQSDTKIPAKAGPESTTSAKPLLGAASPAAPTEKNSAPIKSTVAVPVIPLAPDSKLSAQTGLESTSSAGSGHVSAAAAPTETTEPSTDGGVPSKAPLSPDADTQSPNALSAKPSPPLISATQASFVNPTNVTNATHPTNVTVGNSLQANLNGSSLGATSPNVSSRPNSNHTAAAVGGLFGCLAVIALIAGGYFVIFNLITRRRLAKKKEGSNRGSLTSTIPNPLSEKTMIEANSTLPTKSFDGPTATLEPPMSPDDPVTRFSVGGVTLLNRLQGLTESLNRTATPASPSDASDDGEPDESTTMNEEPDALPSTSVDEADADSHQITTANQTIVSPSGIEGEDSRRSLLRADSDNSDTGDDINRGSGSTDMSSSGGLSSGYQETVKFEDGSEQMHTEHTQDTREQTWWGTQQSGDK</sequence>